<evidence type="ECO:0000256" key="5">
    <source>
        <dbReference type="SAM" id="MobiDB-lite"/>
    </source>
</evidence>
<dbReference type="InterPro" id="IPR027417">
    <property type="entry name" value="P-loop_NTPase"/>
</dbReference>
<dbReference type="EnsemblPlants" id="Solyc00g020990.2.1">
    <property type="protein sequence ID" value="Solyc00g020990.2.1"/>
    <property type="gene ID" value="Solyc00g020990.2"/>
</dbReference>
<sequence length="325" mass="36691">MALQAWQPGTGRISNIVWCGSSRPPLHLSVHRRNFCALCRDRDSRLPSYQRNQILAEANVIEPILSAVLLCRAGSSSSLSSDCVQPLSIYTVGLGRRIATPSHLLDQHERFFTLARSRPAFTPQCTHLTLRRHRIAPIMVYLFSGLLNWLRSLFFAKHLEVTIVGLQVRVLLVALTECFMTDDPPLGIGQNIVSAVSITRSIARNDTDEGHRLVNVLGSDQWSEDVVPTVAFNLRQVRKGNVTMKVWDVAGQPKFRGMWDRYCRGADAIVLSATASPREQERSPRRDRRRRFDQGDEIRRDQRSGRLSELALGLLFWPLAQPDAC</sequence>
<dbReference type="Proteomes" id="UP000004994">
    <property type="component" value="Unassembled WGS sequence"/>
</dbReference>
<evidence type="ECO:0000256" key="2">
    <source>
        <dbReference type="ARBA" id="ARBA00023134"/>
    </source>
</evidence>
<reference evidence="6" key="2">
    <citation type="submission" date="2019-04" db="UniProtKB">
        <authorList>
            <consortium name="EnsemblPlants"/>
        </authorList>
    </citation>
    <scope>IDENTIFICATION</scope>
    <source>
        <strain evidence="6">cv. Heinz 1706</strain>
    </source>
</reference>
<reference evidence="6" key="1">
    <citation type="journal article" date="2012" name="Nature">
        <title>The tomato genome sequence provides insights into fleshy fruit evolution.</title>
        <authorList>
            <consortium name="Tomato Genome Consortium"/>
        </authorList>
    </citation>
    <scope>NUCLEOTIDE SEQUENCE [LARGE SCALE GENOMIC DNA]</scope>
    <source>
        <strain evidence="6">cv. Heinz 1706</strain>
    </source>
</reference>
<dbReference type="SUPFAM" id="SSF52540">
    <property type="entry name" value="P-loop containing nucleoside triphosphate hydrolases"/>
    <property type="match status" value="1"/>
</dbReference>
<keyword evidence="1 3" id="KW-0547">Nucleotide-binding</keyword>
<keyword evidence="2 3" id="KW-0342">GTP-binding</keyword>
<organism evidence="6">
    <name type="scientific">Solanum lycopersicum</name>
    <name type="common">Tomato</name>
    <name type="synonym">Lycopersicon esculentum</name>
    <dbReference type="NCBI Taxonomy" id="4081"/>
    <lineage>
        <taxon>Eukaryota</taxon>
        <taxon>Viridiplantae</taxon>
        <taxon>Streptophyta</taxon>
        <taxon>Embryophyta</taxon>
        <taxon>Tracheophyta</taxon>
        <taxon>Spermatophyta</taxon>
        <taxon>Magnoliopsida</taxon>
        <taxon>eudicotyledons</taxon>
        <taxon>Gunneridae</taxon>
        <taxon>Pentapetalae</taxon>
        <taxon>asterids</taxon>
        <taxon>lamiids</taxon>
        <taxon>Solanales</taxon>
        <taxon>Solanaceae</taxon>
        <taxon>Solanoideae</taxon>
        <taxon>Solaneae</taxon>
        <taxon>Solanum</taxon>
        <taxon>Solanum subgen. Lycopersicon</taxon>
    </lineage>
</organism>
<evidence type="ECO:0000256" key="4">
    <source>
        <dbReference type="PIRSR" id="PIRSR606689-2"/>
    </source>
</evidence>
<evidence type="ECO:0000313" key="7">
    <source>
        <dbReference type="Proteomes" id="UP000004994"/>
    </source>
</evidence>
<keyword evidence="7" id="KW-1185">Reference proteome</keyword>
<keyword evidence="4" id="KW-0479">Metal-binding</keyword>
<feature type="region of interest" description="Disordered" evidence="5">
    <location>
        <begin position="274"/>
        <end position="297"/>
    </location>
</feature>
<evidence type="ECO:0000256" key="3">
    <source>
        <dbReference type="PIRSR" id="PIRSR606689-1"/>
    </source>
</evidence>
<dbReference type="PANTHER" id="PTHR45732:SF7">
    <property type="entry name" value="ADP-RIBOSYLATION FACTOR-LIKE PROTEIN 8"/>
    <property type="match status" value="1"/>
</dbReference>
<dbReference type="Gramene" id="Solyc00g020990.2.1">
    <property type="protein sequence ID" value="Solyc00g020990.2.1"/>
    <property type="gene ID" value="Solyc00g020990.2"/>
</dbReference>
<protein>
    <submittedName>
        <fullName evidence="6">Uncharacterized protein</fullName>
    </submittedName>
</protein>
<dbReference type="PANTHER" id="PTHR45732">
    <property type="entry name" value="ADP-RIBOSYLATION FACTOR-LIKE PROTEIN 8"/>
    <property type="match status" value="1"/>
</dbReference>
<accession>A0A494G905</accession>
<keyword evidence="4" id="KW-0460">Magnesium</keyword>
<dbReference type="GO" id="GO:0005525">
    <property type="term" value="F:GTP binding"/>
    <property type="evidence" value="ECO:0007669"/>
    <property type="project" value="UniProtKB-KW"/>
</dbReference>
<dbReference type="Gene3D" id="3.40.50.300">
    <property type="entry name" value="P-loop containing nucleotide triphosphate hydrolases"/>
    <property type="match status" value="1"/>
</dbReference>
<dbReference type="GO" id="GO:0098852">
    <property type="term" value="C:lytic vacuole membrane"/>
    <property type="evidence" value="ECO:0000318"/>
    <property type="project" value="GO_Central"/>
</dbReference>
<dbReference type="InterPro" id="IPR006689">
    <property type="entry name" value="Small_GTPase_ARF/SAR"/>
</dbReference>
<name>A0A494G905_SOLLC</name>
<feature type="binding site" evidence="4">
    <location>
        <position position="229"/>
    </location>
    <ligand>
        <name>Mg(2+)</name>
        <dbReference type="ChEBI" id="CHEBI:18420"/>
    </ligand>
</feature>
<feature type="binding site" evidence="3">
    <location>
        <position position="251"/>
    </location>
    <ligand>
        <name>GTP</name>
        <dbReference type="ChEBI" id="CHEBI:37565"/>
    </ligand>
</feature>
<proteinExistence type="predicted"/>
<dbReference type="STRING" id="4081.A0A494G905"/>
<evidence type="ECO:0000256" key="1">
    <source>
        <dbReference type="ARBA" id="ARBA00022741"/>
    </source>
</evidence>
<dbReference type="AlphaFoldDB" id="A0A494G905"/>
<evidence type="ECO:0000313" key="6">
    <source>
        <dbReference type="EnsemblPlants" id="Solyc00g020990.2.1"/>
    </source>
</evidence>
<feature type="compositionally biased region" description="Basic and acidic residues" evidence="5">
    <location>
        <begin position="278"/>
        <end position="297"/>
    </location>
</feature>
<dbReference type="Pfam" id="PF00025">
    <property type="entry name" value="Arf"/>
    <property type="match status" value="1"/>
</dbReference>
<dbReference type="GO" id="GO:0003924">
    <property type="term" value="F:GTPase activity"/>
    <property type="evidence" value="ECO:0007669"/>
    <property type="project" value="InterPro"/>
</dbReference>
<dbReference type="PaxDb" id="4081-Solyc00g020990.1.1"/>
<dbReference type="GO" id="GO:0046872">
    <property type="term" value="F:metal ion binding"/>
    <property type="evidence" value="ECO:0007669"/>
    <property type="project" value="UniProtKB-KW"/>
</dbReference>
<dbReference type="InParanoid" id="A0A494G905"/>